<sequence length="455" mass="52420">MVSIKSSYNVIPNEPTPKGPFWLSDNDQMVRWGHTSFIYIYKEQPNLNAIEILKDSLSKILVPYYPIAGRLRYVENGRLELDCNTKGVKLVEADNTKTLAEYGDFSPNNETFKELIPMVDYTQPIEELPLMLVQLTRFYGIGQGVSIGVSISHPLTDGFAIIRFINSWAKLARGETLETSELFPVLDRSILKSPHPPLAPRFDHAELKPFPLMLGSSDHLAEKRKKVSVVTLKLTSEQVERLKKKVNDQSQKEGSRPYSRYEAIAAYIWRCASKARELDHLQPTQLLFVVEFRNRLNPPLPKNYFGNAFAPTVTPTCYIGDIISKPLSYVAQKIREANELINNDYIWSQQDFIKCHKKLDELRPSFPFQGEHKKNSPFYGNPNLHIVSWMHMQWHEADFGWGKPIYFGPALVYPSDKVYLIRSSNDSIIISMHFQIAHMTLFTKFFWEDILDSRL</sequence>
<dbReference type="InterPro" id="IPR050317">
    <property type="entry name" value="Plant_Fungal_Acyltransferase"/>
</dbReference>
<keyword evidence="3" id="KW-1185">Reference proteome</keyword>
<dbReference type="PANTHER" id="PTHR31642">
    <property type="entry name" value="TRICHOTHECENE 3-O-ACETYLTRANSFERASE"/>
    <property type="match status" value="1"/>
</dbReference>
<dbReference type="Pfam" id="PF02458">
    <property type="entry name" value="Transferase"/>
    <property type="match status" value="1"/>
</dbReference>
<keyword evidence="2" id="KW-0808">Transferase</keyword>
<comment type="similarity">
    <text evidence="1">Belongs to the plant acyltransferase family.</text>
</comment>
<accession>A0A6A5NQI7</accession>
<dbReference type="GO" id="GO:0016747">
    <property type="term" value="F:acyltransferase activity, transferring groups other than amino-acyl groups"/>
    <property type="evidence" value="ECO:0007669"/>
    <property type="project" value="TreeGrafter"/>
</dbReference>
<dbReference type="Proteomes" id="UP000447434">
    <property type="component" value="Chromosome 13"/>
</dbReference>
<gene>
    <name evidence="2" type="ORF">Lalb_Chr13g0290741</name>
</gene>
<reference evidence="3" key="1">
    <citation type="journal article" date="2020" name="Nat. Commun.">
        <title>Genome sequence of the cluster root forming white lupin.</title>
        <authorList>
            <person name="Hufnagel B."/>
            <person name="Marques A."/>
            <person name="Soriano A."/>
            <person name="Marques L."/>
            <person name="Divol F."/>
            <person name="Doumas P."/>
            <person name="Sallet E."/>
            <person name="Mancinotti D."/>
            <person name="Carrere S."/>
            <person name="Marande W."/>
            <person name="Arribat S."/>
            <person name="Keller J."/>
            <person name="Huneau C."/>
            <person name="Blein T."/>
            <person name="Aime D."/>
            <person name="Laguerre M."/>
            <person name="Taylor J."/>
            <person name="Schubert V."/>
            <person name="Nelson M."/>
            <person name="Geu-Flores F."/>
            <person name="Crespi M."/>
            <person name="Gallardo-Guerrero K."/>
            <person name="Delaux P.-M."/>
            <person name="Salse J."/>
            <person name="Berges H."/>
            <person name="Guyot R."/>
            <person name="Gouzy J."/>
            <person name="Peret B."/>
        </authorList>
    </citation>
    <scope>NUCLEOTIDE SEQUENCE [LARGE SCALE GENOMIC DNA]</scope>
    <source>
        <strain evidence="3">cv. Amiga</strain>
    </source>
</reference>
<dbReference type="AlphaFoldDB" id="A0A6A5NQI7"/>
<dbReference type="EMBL" id="WOCE01000013">
    <property type="protein sequence ID" value="KAE9600796.1"/>
    <property type="molecule type" value="Genomic_DNA"/>
</dbReference>
<organism evidence="2 3">
    <name type="scientific">Lupinus albus</name>
    <name type="common">White lupine</name>
    <name type="synonym">Lupinus termis</name>
    <dbReference type="NCBI Taxonomy" id="3870"/>
    <lineage>
        <taxon>Eukaryota</taxon>
        <taxon>Viridiplantae</taxon>
        <taxon>Streptophyta</taxon>
        <taxon>Embryophyta</taxon>
        <taxon>Tracheophyta</taxon>
        <taxon>Spermatophyta</taxon>
        <taxon>Magnoliopsida</taxon>
        <taxon>eudicotyledons</taxon>
        <taxon>Gunneridae</taxon>
        <taxon>Pentapetalae</taxon>
        <taxon>rosids</taxon>
        <taxon>fabids</taxon>
        <taxon>Fabales</taxon>
        <taxon>Fabaceae</taxon>
        <taxon>Papilionoideae</taxon>
        <taxon>50 kb inversion clade</taxon>
        <taxon>genistoids sensu lato</taxon>
        <taxon>core genistoids</taxon>
        <taxon>Genisteae</taxon>
        <taxon>Lupinus</taxon>
    </lineage>
</organism>
<evidence type="ECO:0000256" key="1">
    <source>
        <dbReference type="ARBA" id="ARBA00009861"/>
    </source>
</evidence>
<proteinExistence type="inferred from homology"/>
<evidence type="ECO:0000313" key="3">
    <source>
        <dbReference type="Proteomes" id="UP000447434"/>
    </source>
</evidence>
<dbReference type="InterPro" id="IPR023213">
    <property type="entry name" value="CAT-like_dom_sf"/>
</dbReference>
<dbReference type="Gene3D" id="3.30.559.10">
    <property type="entry name" value="Chloramphenicol acetyltransferase-like domain"/>
    <property type="match status" value="2"/>
</dbReference>
<evidence type="ECO:0000313" key="2">
    <source>
        <dbReference type="EMBL" id="KAE9600796.1"/>
    </source>
</evidence>
<name>A0A6A5NQI7_LUPAL</name>
<dbReference type="OrthoDB" id="671439at2759"/>
<dbReference type="PANTHER" id="PTHR31642:SF175">
    <property type="entry name" value="SPERMIDINE HYDROXYCINNAMOYL TRANSFERASE"/>
    <property type="match status" value="1"/>
</dbReference>
<protein>
    <submittedName>
        <fullName evidence="2">Putative shikimate O-hydroxycinnamoyltransferase</fullName>
    </submittedName>
</protein>
<comment type="caution">
    <text evidence="2">The sequence shown here is derived from an EMBL/GenBank/DDBJ whole genome shotgun (WGS) entry which is preliminary data.</text>
</comment>